<name>A0A0E3D9Q3_9CAUD</name>
<reference evidence="1 2" key="2">
    <citation type="journal article" date="2015" name="Arch. Virol.">
        <title>Complete genome sequence analysis and identification of putative metallo-beta-lactamase and SpoIIIE homologs in Bacillus cereus group phage BCP8-2, a new member of the proposed Bastille-like group.</title>
        <authorList>
            <person name="Asare P.T."/>
            <person name="Bandara N."/>
            <person name="Jeong T.Y."/>
            <person name="Ryu S."/>
            <person name="Klumpp J."/>
            <person name="Kim K.P."/>
        </authorList>
    </citation>
    <scope>NUCLEOTIDE SEQUENCE [LARGE SCALE GENOMIC DNA]</scope>
    <source>
        <strain evidence="1">BCP8-2</strain>
    </source>
</reference>
<keyword evidence="2" id="KW-1185">Reference proteome</keyword>
<sequence length="99" mass="11827">MIKSFDLIKVGDLLKWDMIWGITEYLGREEDGTVLLKSVSGETMEFMPNGLLEYTTIVTDEWTIQEYWRRREIIENRLAKEREERELIKSRINQDVTRG</sequence>
<organism evidence="1 2">
    <name type="scientific">Bacillus phage BCP8-2</name>
    <dbReference type="NCBI Taxonomy" id="1129192"/>
    <lineage>
        <taxon>Viruses</taxon>
        <taxon>Duplodnaviria</taxon>
        <taxon>Heunggongvirae</taxon>
        <taxon>Uroviricota</taxon>
        <taxon>Caudoviricetes</taxon>
        <taxon>Herelleviridae</taxon>
        <taxon>Bastillevirinae</taxon>
        <taxon>Caeruleovirus</taxon>
        <taxon>Caeruleovirus BCP82</taxon>
    </lineage>
</organism>
<dbReference type="GeneID" id="24723423"/>
<dbReference type="RefSeq" id="YP_009149720.1">
    <property type="nucleotide sequence ID" value="NC_027355.1"/>
</dbReference>
<accession>A0A0E3D9Q3</accession>
<evidence type="ECO:0000313" key="1">
    <source>
        <dbReference type="EMBL" id="AHJ87197.1"/>
    </source>
</evidence>
<dbReference type="Proteomes" id="UP000033014">
    <property type="component" value="Segment"/>
</dbReference>
<gene>
    <name evidence="1" type="ORF">BCP8-2_159</name>
</gene>
<evidence type="ECO:0000313" key="2">
    <source>
        <dbReference type="Proteomes" id="UP000033014"/>
    </source>
</evidence>
<protein>
    <submittedName>
        <fullName evidence="1">Uncharacterized protein</fullName>
    </submittedName>
</protein>
<dbReference type="EMBL" id="KJ081346">
    <property type="protein sequence ID" value="AHJ87197.1"/>
    <property type="molecule type" value="Genomic_DNA"/>
</dbReference>
<dbReference type="OrthoDB" id="22942at10239"/>
<reference evidence="2" key="1">
    <citation type="submission" date="2014-01" db="EMBL/GenBank/DDBJ databases">
        <title>Genomic and Proteomic Analysis of Broad Host Range Virulent Bacillus Group Phage BCP8-2 Leading To the Creation of New Genus within Myoviruses.</title>
        <authorList>
            <person name="Bandara N."/>
            <person name="Asare P.T."/>
            <person name="Kim K.P."/>
        </authorList>
    </citation>
    <scope>NUCLEOTIDE SEQUENCE [LARGE SCALE GENOMIC DNA]</scope>
</reference>
<dbReference type="KEGG" id="vg:24723423"/>
<proteinExistence type="predicted"/>